<comment type="caution">
    <text evidence="2">The sequence shown here is derived from an EMBL/GenBank/DDBJ whole genome shotgun (WGS) entry which is preliminary data.</text>
</comment>
<dbReference type="PANTHER" id="PTHR45749">
    <property type="match status" value="1"/>
</dbReference>
<accession>A0A8K0DAB5</accession>
<dbReference type="Proteomes" id="UP000801492">
    <property type="component" value="Unassembled WGS sequence"/>
</dbReference>
<proteinExistence type="predicted"/>
<feature type="non-terminal residue" evidence="2">
    <location>
        <position position="1"/>
    </location>
</feature>
<dbReference type="EMBL" id="VTPC01002279">
    <property type="protein sequence ID" value="KAF2900311.1"/>
    <property type="molecule type" value="Genomic_DNA"/>
</dbReference>
<name>A0A8K0DAB5_IGNLU</name>
<dbReference type="SMART" id="SM00597">
    <property type="entry name" value="ZnF_TTF"/>
    <property type="match status" value="1"/>
</dbReference>
<dbReference type="AlphaFoldDB" id="A0A8K0DAB5"/>
<evidence type="ECO:0000313" key="3">
    <source>
        <dbReference type="Proteomes" id="UP000801492"/>
    </source>
</evidence>
<dbReference type="InterPro" id="IPR006580">
    <property type="entry name" value="Znf_TTF"/>
</dbReference>
<dbReference type="PANTHER" id="PTHR45749:SF21">
    <property type="entry name" value="DUF4371 DOMAIN-CONTAINING PROTEIN"/>
    <property type="match status" value="1"/>
</dbReference>
<gene>
    <name evidence="2" type="ORF">ILUMI_05876</name>
</gene>
<organism evidence="2 3">
    <name type="scientific">Ignelater luminosus</name>
    <name type="common">Cucubano</name>
    <name type="synonym">Pyrophorus luminosus</name>
    <dbReference type="NCBI Taxonomy" id="2038154"/>
    <lineage>
        <taxon>Eukaryota</taxon>
        <taxon>Metazoa</taxon>
        <taxon>Ecdysozoa</taxon>
        <taxon>Arthropoda</taxon>
        <taxon>Hexapoda</taxon>
        <taxon>Insecta</taxon>
        <taxon>Pterygota</taxon>
        <taxon>Neoptera</taxon>
        <taxon>Endopterygota</taxon>
        <taxon>Coleoptera</taxon>
        <taxon>Polyphaga</taxon>
        <taxon>Elateriformia</taxon>
        <taxon>Elateroidea</taxon>
        <taxon>Elateridae</taxon>
        <taxon>Agrypninae</taxon>
        <taxon>Pyrophorini</taxon>
        <taxon>Ignelater</taxon>
    </lineage>
</organism>
<sequence length="184" mass="21466">DLNSFHEEQLNITEDPATWPEIINWQIRDYLVQKGPPKIILEGFPSQENKTHFSKVPCGRKLSNGEIIYRPWIIYSELINKIFCFYCRLFGNDTTSALTTTGFDNWPNVHNRLAEHEKLKGHLAAMLNCSELQKRFSVKDTIDKVQQKLFNQEKMRLRQVFERFVSVVQFLAEGNLTFRGSVKG</sequence>
<evidence type="ECO:0000259" key="1">
    <source>
        <dbReference type="SMART" id="SM00597"/>
    </source>
</evidence>
<protein>
    <recommendedName>
        <fullName evidence="1">TTF-type domain-containing protein</fullName>
    </recommendedName>
</protein>
<keyword evidence="3" id="KW-1185">Reference proteome</keyword>
<reference evidence="2" key="1">
    <citation type="submission" date="2019-08" db="EMBL/GenBank/DDBJ databases">
        <title>The genome of the North American firefly Photinus pyralis.</title>
        <authorList>
            <consortium name="Photinus pyralis genome working group"/>
            <person name="Fallon T.R."/>
            <person name="Sander Lower S.E."/>
            <person name="Weng J.-K."/>
        </authorList>
    </citation>
    <scope>NUCLEOTIDE SEQUENCE</scope>
    <source>
        <strain evidence="2">TRF0915ILg1</strain>
        <tissue evidence="2">Whole body</tissue>
    </source>
</reference>
<evidence type="ECO:0000313" key="2">
    <source>
        <dbReference type="EMBL" id="KAF2900311.1"/>
    </source>
</evidence>
<dbReference type="OrthoDB" id="6779078at2759"/>
<feature type="domain" description="TTF-type" evidence="1">
    <location>
        <begin position="57"/>
        <end position="144"/>
    </location>
</feature>